<protein>
    <recommendedName>
        <fullName evidence="8">Ribonuclease VapC</fullName>
        <shortName evidence="8">RNase VapC</shortName>
        <ecNumber evidence="8">3.1.-.-</ecNumber>
    </recommendedName>
    <alternativeName>
        <fullName evidence="8">Toxin VapC</fullName>
    </alternativeName>
</protein>
<dbReference type="Pfam" id="PF01850">
    <property type="entry name" value="PIN"/>
    <property type="match status" value="1"/>
</dbReference>
<evidence type="ECO:0000259" key="9">
    <source>
        <dbReference type="Pfam" id="PF01850"/>
    </source>
</evidence>
<dbReference type="PANTHER" id="PTHR33653:SF1">
    <property type="entry name" value="RIBONUCLEASE VAPC2"/>
    <property type="match status" value="1"/>
</dbReference>
<dbReference type="CDD" id="cd18741">
    <property type="entry name" value="PIN_VapC4-5_FitB-like"/>
    <property type="match status" value="1"/>
</dbReference>
<reference evidence="10 11" key="1">
    <citation type="journal article" date="2017" name="Curr. Microbiol.">
        <title>Mucilaginibacter ginsenosidivorans sp. nov., Isolated from Soil of Ginseng Field.</title>
        <authorList>
            <person name="Kim M.M."/>
            <person name="Siddiqi M.Z."/>
            <person name="Im W.T."/>
        </authorList>
    </citation>
    <scope>NUCLEOTIDE SEQUENCE [LARGE SCALE GENOMIC DNA]</scope>
    <source>
        <strain evidence="10 11">Gsoil 3017</strain>
    </source>
</reference>
<dbReference type="EC" id="3.1.-.-" evidence="8"/>
<evidence type="ECO:0000256" key="1">
    <source>
        <dbReference type="ARBA" id="ARBA00001946"/>
    </source>
</evidence>
<dbReference type="OrthoDB" id="5368631at2"/>
<dbReference type="Proteomes" id="UP000321479">
    <property type="component" value="Chromosome"/>
</dbReference>
<dbReference type="InterPro" id="IPR029060">
    <property type="entry name" value="PIN-like_dom_sf"/>
</dbReference>
<dbReference type="GO" id="GO:0016787">
    <property type="term" value="F:hydrolase activity"/>
    <property type="evidence" value="ECO:0007669"/>
    <property type="project" value="UniProtKB-KW"/>
</dbReference>
<dbReference type="EMBL" id="CP042436">
    <property type="protein sequence ID" value="QEC65178.1"/>
    <property type="molecule type" value="Genomic_DNA"/>
</dbReference>
<keyword evidence="6 8" id="KW-0460">Magnesium</keyword>
<dbReference type="GO" id="GO:0000287">
    <property type="term" value="F:magnesium ion binding"/>
    <property type="evidence" value="ECO:0007669"/>
    <property type="project" value="UniProtKB-UniRule"/>
</dbReference>
<dbReference type="PANTHER" id="PTHR33653">
    <property type="entry name" value="RIBONUCLEASE VAPC2"/>
    <property type="match status" value="1"/>
</dbReference>
<feature type="binding site" evidence="8">
    <location>
        <position position="91"/>
    </location>
    <ligand>
        <name>Mg(2+)</name>
        <dbReference type="ChEBI" id="CHEBI:18420"/>
    </ligand>
</feature>
<keyword evidence="4 8" id="KW-0479">Metal-binding</keyword>
<dbReference type="HAMAP" id="MF_00265">
    <property type="entry name" value="VapC_Nob1"/>
    <property type="match status" value="1"/>
</dbReference>
<dbReference type="RefSeq" id="WP_147034009.1">
    <property type="nucleotide sequence ID" value="NZ_CP042436.1"/>
</dbReference>
<dbReference type="SUPFAM" id="SSF88723">
    <property type="entry name" value="PIN domain-like"/>
    <property type="match status" value="1"/>
</dbReference>
<feature type="domain" description="PIN" evidence="9">
    <location>
        <begin position="2"/>
        <end position="109"/>
    </location>
</feature>
<dbReference type="GO" id="GO:0090729">
    <property type="term" value="F:toxin activity"/>
    <property type="evidence" value="ECO:0007669"/>
    <property type="project" value="UniProtKB-KW"/>
</dbReference>
<name>A0A5B8V1X9_9SPHI</name>
<dbReference type="Gene3D" id="3.40.50.1010">
    <property type="entry name" value="5'-nuclease"/>
    <property type="match status" value="1"/>
</dbReference>
<keyword evidence="2 8" id="KW-1277">Toxin-antitoxin system</keyword>
<comment type="cofactor">
    <cofactor evidence="1 8">
        <name>Mg(2+)</name>
        <dbReference type="ChEBI" id="CHEBI:18420"/>
    </cofactor>
</comment>
<keyword evidence="5 8" id="KW-0378">Hydrolase</keyword>
<evidence type="ECO:0000256" key="8">
    <source>
        <dbReference type="HAMAP-Rule" id="MF_00265"/>
    </source>
</evidence>
<feature type="binding site" evidence="8">
    <location>
        <position position="5"/>
    </location>
    <ligand>
        <name>Mg(2+)</name>
        <dbReference type="ChEBI" id="CHEBI:18420"/>
    </ligand>
</feature>
<sequence>MVLCDTNIFIHAFNGRQETIDKLLSIGLDQIVLSVITVMELYQGMANKTELAQLKRKIRYYDVIEIDPVISKTATSLIENFKLSHGLQIPDAIIGATASVHQIPLFTYNVKDFDFIPGVILV</sequence>
<dbReference type="KEGG" id="mgin:FRZ54_22260"/>
<evidence type="ECO:0000256" key="7">
    <source>
        <dbReference type="ARBA" id="ARBA00038093"/>
    </source>
</evidence>
<dbReference type="GO" id="GO:0004540">
    <property type="term" value="F:RNA nuclease activity"/>
    <property type="evidence" value="ECO:0007669"/>
    <property type="project" value="InterPro"/>
</dbReference>
<keyword evidence="8" id="KW-0800">Toxin</keyword>
<comment type="similarity">
    <text evidence="7 8">Belongs to the PINc/VapC protein family.</text>
</comment>
<keyword evidence="11" id="KW-1185">Reference proteome</keyword>
<evidence type="ECO:0000256" key="6">
    <source>
        <dbReference type="ARBA" id="ARBA00022842"/>
    </source>
</evidence>
<evidence type="ECO:0000256" key="5">
    <source>
        <dbReference type="ARBA" id="ARBA00022801"/>
    </source>
</evidence>
<proteinExistence type="inferred from homology"/>
<comment type="function">
    <text evidence="8">Toxic component of a toxin-antitoxin (TA) system. An RNase.</text>
</comment>
<dbReference type="InterPro" id="IPR050556">
    <property type="entry name" value="Type_II_TA_system_RNase"/>
</dbReference>
<evidence type="ECO:0000256" key="3">
    <source>
        <dbReference type="ARBA" id="ARBA00022722"/>
    </source>
</evidence>
<evidence type="ECO:0000313" key="11">
    <source>
        <dbReference type="Proteomes" id="UP000321479"/>
    </source>
</evidence>
<keyword evidence="3 8" id="KW-0540">Nuclease</keyword>
<evidence type="ECO:0000256" key="4">
    <source>
        <dbReference type="ARBA" id="ARBA00022723"/>
    </source>
</evidence>
<dbReference type="InterPro" id="IPR002716">
    <property type="entry name" value="PIN_dom"/>
</dbReference>
<dbReference type="InterPro" id="IPR022907">
    <property type="entry name" value="VapC_family"/>
</dbReference>
<gene>
    <name evidence="8" type="primary">vapC</name>
    <name evidence="10" type="ORF">FRZ54_22260</name>
</gene>
<evidence type="ECO:0000313" key="10">
    <source>
        <dbReference type="EMBL" id="QEC65178.1"/>
    </source>
</evidence>
<organism evidence="10 11">
    <name type="scientific">Mucilaginibacter ginsenosidivorans</name>
    <dbReference type="NCBI Taxonomy" id="398053"/>
    <lineage>
        <taxon>Bacteria</taxon>
        <taxon>Pseudomonadati</taxon>
        <taxon>Bacteroidota</taxon>
        <taxon>Sphingobacteriia</taxon>
        <taxon>Sphingobacteriales</taxon>
        <taxon>Sphingobacteriaceae</taxon>
        <taxon>Mucilaginibacter</taxon>
    </lineage>
</organism>
<dbReference type="AlphaFoldDB" id="A0A5B8V1X9"/>
<evidence type="ECO:0000256" key="2">
    <source>
        <dbReference type="ARBA" id="ARBA00022649"/>
    </source>
</evidence>
<accession>A0A5B8V1X9</accession>